<sequence>MTGFQSSIPGYPRFAMIIDADKGLYNLRIHNTQLEDEGEYQCQVGPATNQQPIRASSKLSVIVPVKSLTISGSKSESSSSSKKPNVYIAEVREGEKVILICAASASKPTPRMKWFRKNTELLAEASRTYYNKTVIKDKYVLFTTESSIILYPKTDEQYSCEVQHAGLIKPLRATAFINILTVPEPPIIEGFRDGDAVTVSETLTLTCTSRRGYPPPKVIWYRDGTEVDRSYIITNKNEVINSHMFVVTVDDNQAVYKCAVSNSQTPRPLELAIRLNVLFLPEKVMISGPSEAKLFQTIAVKCTTRPSNPPPRISWFVDGNVSSSGTIETKGADKNAWIVISTLTLTITSKDPSVKTFMCQAESSALRDVVYATHKLTVIYPPNIPTLLGHSEGAPIEVGSLKKYKCTTLSGNPAPTLRWFRKDREISGISSVTGSGVSSELVIRPEREDNGVTYKCEASSIALTHPYEVSFTLNVQFKPTFKVYETRLLLTEGENKVVNLSLKANPRAERFLWRKVTGKAANELEEQTEALPSNSMRTNESTLYIWNISRNESGKYKIEAENSIGESHAYVLIDVHYSASIVQPINVITSSAKREPPPEEGDAYIELHCRIQSNPASKIQWAKEGKEQNIDWFRAKLKEQKFPHFQTSILTIANVSRTDAGTYMCSAFNGIGSSGAVKKTLLRVEYKPTLLKDVQKVAADVRTDFVKLLCEAKAFPYALFNWTVDSKQTKYKIINLDNFASADAAFDLFRSELIITQLSESDFGKFRCVAYNHLGNDFTDIELLKKTATIEYVLYIYEHYIAGVPDSPTWIRCVNYSHDWVLLEWKPGFDGGMEQSFRIRYRKVTHDESPDTHFEYHYAAPGSNRAVIEHLEPDSEYHFTVSGRNKLGESLMSREFVKIKTKRFPPGNTRINSVYASADEHRLGQNGLISENTPFIIGCVVVSFVVFSSLSAFIVIYCQRRKRRETTVKKDAVVDATSDQSPFLISSNSTLQGICNCESSVPVVVVPETREDEHQFQQNKCLYFAGTIIVSLTVVTADFLLFSDYKECTTKLLPLIAIASQPDILMNQIKDESTNLAICCEGQFKVDDCSEFDSEESASMTGRSSRVTVVGPEYVYTSHSAHTGHPTLSTVPEEEMEEVV</sequence>
<dbReference type="InterPro" id="IPR013162">
    <property type="entry name" value="CD80_C2-set"/>
</dbReference>
<dbReference type="InterPro" id="IPR003961">
    <property type="entry name" value="FN3_dom"/>
</dbReference>
<dbReference type="SMART" id="SM00408">
    <property type="entry name" value="IGc2"/>
    <property type="match status" value="5"/>
</dbReference>
<dbReference type="SUPFAM" id="SSF48726">
    <property type="entry name" value="Immunoglobulin"/>
    <property type="match status" value="7"/>
</dbReference>
<accession>A0A443SWG6</accession>
<dbReference type="InterPro" id="IPR013783">
    <property type="entry name" value="Ig-like_fold"/>
</dbReference>
<evidence type="ECO:0000259" key="9">
    <source>
        <dbReference type="PROSITE" id="PS50853"/>
    </source>
</evidence>
<dbReference type="SMART" id="SM00409">
    <property type="entry name" value="IG"/>
    <property type="match status" value="8"/>
</dbReference>
<dbReference type="InterPro" id="IPR003599">
    <property type="entry name" value="Ig_sub"/>
</dbReference>
<evidence type="ECO:0000256" key="3">
    <source>
        <dbReference type="ARBA" id="ARBA00023157"/>
    </source>
</evidence>
<dbReference type="PANTHER" id="PTHR11640">
    <property type="entry name" value="NEPHRIN"/>
    <property type="match status" value="1"/>
</dbReference>
<dbReference type="InterPro" id="IPR007110">
    <property type="entry name" value="Ig-like_dom"/>
</dbReference>
<feature type="compositionally biased region" description="Polar residues" evidence="6">
    <location>
        <begin position="1118"/>
        <end position="1130"/>
    </location>
</feature>
<keyword evidence="3" id="KW-1015">Disulfide bond</keyword>
<reference evidence="10 11" key="1">
    <citation type="journal article" date="2018" name="Gigascience">
        <title>Genomes of trombidid mites reveal novel predicted allergens and laterally-transferred genes associated with secondary metabolism.</title>
        <authorList>
            <person name="Dong X."/>
            <person name="Chaisiri K."/>
            <person name="Xia D."/>
            <person name="Armstrong S.D."/>
            <person name="Fang Y."/>
            <person name="Donnelly M.J."/>
            <person name="Kadowaki T."/>
            <person name="McGarry J.W."/>
            <person name="Darby A.C."/>
            <person name="Makepeace B.L."/>
        </authorList>
    </citation>
    <scope>NUCLEOTIDE SEQUENCE [LARGE SCALE GENOMIC DNA]</scope>
    <source>
        <strain evidence="10">UoL-UT</strain>
    </source>
</reference>
<evidence type="ECO:0000256" key="2">
    <source>
        <dbReference type="ARBA" id="ARBA00023136"/>
    </source>
</evidence>
<dbReference type="GO" id="GO:0098609">
    <property type="term" value="P:cell-cell adhesion"/>
    <property type="evidence" value="ECO:0007669"/>
    <property type="project" value="TreeGrafter"/>
</dbReference>
<dbReference type="Proteomes" id="UP000288716">
    <property type="component" value="Unassembled WGS sequence"/>
</dbReference>
<dbReference type="InterPro" id="IPR003006">
    <property type="entry name" value="Ig/MHC_CS"/>
</dbReference>
<feature type="domain" description="Fibronectin type-III" evidence="9">
    <location>
        <begin position="804"/>
        <end position="904"/>
    </location>
</feature>
<keyword evidence="7" id="KW-0812">Transmembrane</keyword>
<dbReference type="PROSITE" id="PS00290">
    <property type="entry name" value="IG_MHC"/>
    <property type="match status" value="1"/>
</dbReference>
<evidence type="ECO:0000256" key="5">
    <source>
        <dbReference type="ARBA" id="ARBA00023319"/>
    </source>
</evidence>
<feature type="domain" description="Ig-like" evidence="8">
    <location>
        <begin position="84"/>
        <end position="174"/>
    </location>
</feature>
<dbReference type="CDD" id="cd00063">
    <property type="entry name" value="FN3"/>
    <property type="match status" value="1"/>
</dbReference>
<protein>
    <submittedName>
        <fullName evidence="10">Nephrin-like protein</fullName>
    </submittedName>
</protein>
<dbReference type="GO" id="GO:0005886">
    <property type="term" value="C:plasma membrane"/>
    <property type="evidence" value="ECO:0007669"/>
    <property type="project" value="TreeGrafter"/>
</dbReference>
<feature type="domain" description="Ig-like" evidence="8">
    <location>
        <begin position="584"/>
        <end position="683"/>
    </location>
</feature>
<dbReference type="PANTHER" id="PTHR11640:SF31">
    <property type="entry name" value="IRREGULAR CHIASM C-ROUGHEST PROTEIN-RELATED"/>
    <property type="match status" value="1"/>
</dbReference>
<feature type="domain" description="Ig-like" evidence="8">
    <location>
        <begin position="382"/>
        <end position="470"/>
    </location>
</feature>
<keyword evidence="11" id="KW-1185">Reference proteome</keyword>
<dbReference type="PROSITE" id="PS50835">
    <property type="entry name" value="IG_LIKE"/>
    <property type="match status" value="6"/>
</dbReference>
<evidence type="ECO:0000313" key="10">
    <source>
        <dbReference type="EMBL" id="RWS31861.1"/>
    </source>
</evidence>
<dbReference type="PROSITE" id="PS50853">
    <property type="entry name" value="FN3"/>
    <property type="match status" value="1"/>
</dbReference>
<keyword evidence="4" id="KW-0325">Glycoprotein</keyword>
<dbReference type="Pfam" id="PF08205">
    <property type="entry name" value="C2-set_2"/>
    <property type="match status" value="3"/>
</dbReference>
<organism evidence="10 11">
    <name type="scientific">Leptotrombidium deliense</name>
    <dbReference type="NCBI Taxonomy" id="299467"/>
    <lineage>
        <taxon>Eukaryota</taxon>
        <taxon>Metazoa</taxon>
        <taxon>Ecdysozoa</taxon>
        <taxon>Arthropoda</taxon>
        <taxon>Chelicerata</taxon>
        <taxon>Arachnida</taxon>
        <taxon>Acari</taxon>
        <taxon>Acariformes</taxon>
        <taxon>Trombidiformes</taxon>
        <taxon>Prostigmata</taxon>
        <taxon>Anystina</taxon>
        <taxon>Parasitengona</taxon>
        <taxon>Trombiculoidea</taxon>
        <taxon>Trombiculidae</taxon>
        <taxon>Leptotrombidium</taxon>
    </lineage>
</organism>
<dbReference type="OrthoDB" id="6505091at2759"/>
<feature type="region of interest" description="Disordered" evidence="6">
    <location>
        <begin position="1118"/>
        <end position="1140"/>
    </location>
</feature>
<evidence type="ECO:0000256" key="1">
    <source>
        <dbReference type="ARBA" id="ARBA00004479"/>
    </source>
</evidence>
<dbReference type="AlphaFoldDB" id="A0A443SWG6"/>
<dbReference type="InterPro" id="IPR036116">
    <property type="entry name" value="FN3_sf"/>
</dbReference>
<feature type="domain" description="Ig-like" evidence="8">
    <location>
        <begin position="688"/>
        <end position="791"/>
    </location>
</feature>
<evidence type="ECO:0000256" key="4">
    <source>
        <dbReference type="ARBA" id="ARBA00023180"/>
    </source>
</evidence>
<dbReference type="VEuPathDB" id="VectorBase:LDEU000180"/>
<keyword evidence="5" id="KW-0393">Immunoglobulin domain</keyword>
<gene>
    <name evidence="10" type="ORF">B4U80_09903</name>
</gene>
<keyword evidence="7" id="KW-1133">Transmembrane helix</keyword>
<feature type="transmembrane region" description="Helical" evidence="7">
    <location>
        <begin position="935"/>
        <end position="957"/>
    </location>
</feature>
<feature type="transmembrane region" description="Helical" evidence="7">
    <location>
        <begin position="1021"/>
        <end position="1042"/>
    </location>
</feature>
<dbReference type="Pfam" id="PF13927">
    <property type="entry name" value="Ig_3"/>
    <property type="match status" value="2"/>
</dbReference>
<comment type="caution">
    <text evidence="10">The sequence shown here is derived from an EMBL/GenBank/DDBJ whole genome shotgun (WGS) entry which is preliminary data.</text>
</comment>
<dbReference type="InterPro" id="IPR003598">
    <property type="entry name" value="Ig_sub2"/>
</dbReference>
<dbReference type="SMART" id="SM00060">
    <property type="entry name" value="FN3"/>
    <property type="match status" value="1"/>
</dbReference>
<dbReference type="STRING" id="299467.A0A443SWG6"/>
<feature type="domain" description="Ig-like" evidence="8">
    <location>
        <begin position="281"/>
        <end position="377"/>
    </location>
</feature>
<feature type="domain" description="Ig-like" evidence="8">
    <location>
        <begin position="185"/>
        <end position="274"/>
    </location>
</feature>
<dbReference type="CDD" id="cd00096">
    <property type="entry name" value="Ig"/>
    <property type="match status" value="2"/>
</dbReference>
<evidence type="ECO:0000256" key="7">
    <source>
        <dbReference type="SAM" id="Phobius"/>
    </source>
</evidence>
<evidence type="ECO:0000259" key="8">
    <source>
        <dbReference type="PROSITE" id="PS50835"/>
    </source>
</evidence>
<dbReference type="Pfam" id="PF00041">
    <property type="entry name" value="fn3"/>
    <property type="match status" value="1"/>
</dbReference>
<evidence type="ECO:0000313" key="11">
    <source>
        <dbReference type="Proteomes" id="UP000288716"/>
    </source>
</evidence>
<evidence type="ECO:0000256" key="6">
    <source>
        <dbReference type="SAM" id="MobiDB-lite"/>
    </source>
</evidence>
<dbReference type="SUPFAM" id="SSF49265">
    <property type="entry name" value="Fibronectin type III"/>
    <property type="match status" value="1"/>
</dbReference>
<dbReference type="InterPro" id="IPR051275">
    <property type="entry name" value="Cell_adhesion_signaling"/>
</dbReference>
<dbReference type="GO" id="GO:0005911">
    <property type="term" value="C:cell-cell junction"/>
    <property type="evidence" value="ECO:0007669"/>
    <property type="project" value="TreeGrafter"/>
</dbReference>
<dbReference type="EMBL" id="NCKV01000042">
    <property type="protein sequence ID" value="RWS31861.1"/>
    <property type="molecule type" value="Genomic_DNA"/>
</dbReference>
<proteinExistence type="predicted"/>
<name>A0A443SWG6_9ACAR</name>
<dbReference type="InterPro" id="IPR036179">
    <property type="entry name" value="Ig-like_dom_sf"/>
</dbReference>
<dbReference type="Gene3D" id="2.60.40.10">
    <property type="entry name" value="Immunoglobulins"/>
    <property type="match status" value="9"/>
</dbReference>
<dbReference type="GO" id="GO:0050839">
    <property type="term" value="F:cell adhesion molecule binding"/>
    <property type="evidence" value="ECO:0007669"/>
    <property type="project" value="TreeGrafter"/>
</dbReference>
<keyword evidence="2 7" id="KW-0472">Membrane</keyword>
<comment type="subcellular location">
    <subcellularLocation>
        <location evidence="1">Membrane</location>
        <topology evidence="1">Single-pass type I membrane protein</topology>
    </subcellularLocation>
</comment>